<dbReference type="PANTHER" id="PTHR12526:SF627">
    <property type="entry name" value="D-RHAMNOSYLTRANSFERASE WBPZ"/>
    <property type="match status" value="1"/>
</dbReference>
<name>A0ABQ7FRD9_9ACTN</name>
<keyword evidence="8" id="KW-1185">Reference proteome</keyword>
<dbReference type="InterPro" id="IPR028098">
    <property type="entry name" value="Glyco_trans_4-like_N"/>
</dbReference>
<dbReference type="PANTHER" id="PTHR12526">
    <property type="entry name" value="GLYCOSYLTRANSFERASE"/>
    <property type="match status" value="1"/>
</dbReference>
<dbReference type="InterPro" id="IPR001296">
    <property type="entry name" value="Glyco_trans_1"/>
</dbReference>
<dbReference type="EMBL" id="WHPN01000155">
    <property type="protein sequence ID" value="KAF4409928.1"/>
    <property type="molecule type" value="Genomic_DNA"/>
</dbReference>
<evidence type="ECO:0000256" key="4">
    <source>
        <dbReference type="SAM" id="MobiDB-lite"/>
    </source>
</evidence>
<evidence type="ECO:0000256" key="3">
    <source>
        <dbReference type="ARBA" id="ARBA00022679"/>
    </source>
</evidence>
<dbReference type="Pfam" id="PF13439">
    <property type="entry name" value="Glyco_transf_4"/>
    <property type="match status" value="1"/>
</dbReference>
<evidence type="ECO:0000256" key="2">
    <source>
        <dbReference type="ARBA" id="ARBA00022676"/>
    </source>
</evidence>
<dbReference type="Pfam" id="PF00534">
    <property type="entry name" value="Glycos_transf_1"/>
    <property type="match status" value="1"/>
</dbReference>
<sequence length="408" mass="42862">MQISFLVYNVYGIGGTIRSAVNLAGGLAARGHTVEIASVYRPADTPRLTVDPAVRVVPLIDWRPGSPGCDGALPAAAEPSTMFSDPGVANGPLAPSRLTDERISAYLRGCGADVVIATRPVLVGHLARHGVPRAILIGQEHRTLASHPERLRADHNAALSRLDAFVTVSEADAAAYRKALPGASARILCIPNCVPSTGVEPSDGASKTVVAAGRLVRVKRYDRLLDAFAKVAAERPDWQLRIYGRGGQKAALRARIEELGLYNQVRLMGAVSPIEPEWAKGAIVAVSSDGESFGMTIVEAMHCGVPVVATDCPYGPGEIITDGRDGLLVPLDGGADAFAAALLRLIDDPAARRRMAAAARARAAEYEPAVVAERYEQLIAGLRRTKFGTGRPPAGTGDGARTRTPGPG</sequence>
<feature type="region of interest" description="Disordered" evidence="4">
    <location>
        <begin position="386"/>
        <end position="408"/>
    </location>
</feature>
<reference evidence="7 8" key="1">
    <citation type="submission" date="2019-10" db="EMBL/GenBank/DDBJ databases">
        <title>Streptomyces tenebrisbrunneis sp.nov., an endogenous actinomycete isolated from of Lycium ruthenicum.</title>
        <authorList>
            <person name="Ma L."/>
        </authorList>
    </citation>
    <scope>NUCLEOTIDE SEQUENCE [LARGE SCALE GENOMIC DNA]</scope>
    <source>
        <strain evidence="7 8">TRM 66187</strain>
    </source>
</reference>
<feature type="non-terminal residue" evidence="7">
    <location>
        <position position="408"/>
    </location>
</feature>
<evidence type="ECO:0000259" key="6">
    <source>
        <dbReference type="Pfam" id="PF13439"/>
    </source>
</evidence>
<feature type="domain" description="Glycosyltransferase subfamily 4-like N-terminal" evidence="6">
    <location>
        <begin position="13"/>
        <end position="194"/>
    </location>
</feature>
<gene>
    <name evidence="7" type="ORF">GCU69_06605</name>
</gene>
<protein>
    <recommendedName>
        <fullName evidence="1">D-inositol 3-phosphate glycosyltransferase</fullName>
    </recommendedName>
</protein>
<feature type="domain" description="Glycosyl transferase family 1" evidence="5">
    <location>
        <begin position="202"/>
        <end position="361"/>
    </location>
</feature>
<dbReference type="Proteomes" id="UP000621266">
    <property type="component" value="Unassembled WGS sequence"/>
</dbReference>
<comment type="caution">
    <text evidence="7">The sequence shown here is derived from an EMBL/GenBank/DDBJ whole genome shotgun (WGS) entry which is preliminary data.</text>
</comment>
<proteinExistence type="predicted"/>
<organism evidence="7 8">
    <name type="scientific">Streptomyces lycii</name>
    <dbReference type="NCBI Taxonomy" id="2654337"/>
    <lineage>
        <taxon>Bacteria</taxon>
        <taxon>Bacillati</taxon>
        <taxon>Actinomycetota</taxon>
        <taxon>Actinomycetes</taxon>
        <taxon>Kitasatosporales</taxon>
        <taxon>Streptomycetaceae</taxon>
        <taxon>Streptomyces</taxon>
    </lineage>
</organism>
<dbReference type="SUPFAM" id="SSF53756">
    <property type="entry name" value="UDP-Glycosyltransferase/glycogen phosphorylase"/>
    <property type="match status" value="1"/>
</dbReference>
<evidence type="ECO:0000259" key="5">
    <source>
        <dbReference type="Pfam" id="PF00534"/>
    </source>
</evidence>
<keyword evidence="3" id="KW-0808">Transferase</keyword>
<dbReference type="Gene3D" id="3.40.50.2000">
    <property type="entry name" value="Glycogen Phosphorylase B"/>
    <property type="match status" value="2"/>
</dbReference>
<evidence type="ECO:0000313" key="8">
    <source>
        <dbReference type="Proteomes" id="UP000621266"/>
    </source>
</evidence>
<dbReference type="RefSeq" id="WP_156205371.1">
    <property type="nucleotide sequence ID" value="NZ_WHPN01000155.1"/>
</dbReference>
<keyword evidence="2" id="KW-0328">Glycosyltransferase</keyword>
<accession>A0ABQ7FRD9</accession>
<evidence type="ECO:0000313" key="7">
    <source>
        <dbReference type="EMBL" id="KAF4409928.1"/>
    </source>
</evidence>
<evidence type="ECO:0000256" key="1">
    <source>
        <dbReference type="ARBA" id="ARBA00021292"/>
    </source>
</evidence>